<evidence type="ECO:0000256" key="1">
    <source>
        <dbReference type="ARBA" id="ARBA00001974"/>
    </source>
</evidence>
<dbReference type="RefSeq" id="WP_044219704.1">
    <property type="nucleotide sequence ID" value="NZ_JRYR02000001.1"/>
</dbReference>
<keyword evidence="4" id="KW-0285">Flavoprotein</keyword>
<protein>
    <submittedName>
        <fullName evidence="8">Alcaligin biosynthesis protein</fullName>
    </submittedName>
</protein>
<comment type="pathway">
    <text evidence="2">Siderophore biosynthesis.</text>
</comment>
<dbReference type="Pfam" id="PF13434">
    <property type="entry name" value="Lys_Orn_oxgnase"/>
    <property type="match status" value="1"/>
</dbReference>
<comment type="cofactor">
    <cofactor evidence="1">
        <name>FAD</name>
        <dbReference type="ChEBI" id="CHEBI:57692"/>
    </cofactor>
</comment>
<keyword evidence="9" id="KW-1185">Reference proteome</keyword>
<comment type="caution">
    <text evidence="8">The sequence shown here is derived from an EMBL/GenBank/DDBJ whole genome shotgun (WGS) entry which is preliminary data.</text>
</comment>
<accession>A0A1S1Z3J2</accession>
<dbReference type="PANTHER" id="PTHR42802:SF1">
    <property type="entry name" value="L-ORNITHINE N(5)-MONOOXYGENASE"/>
    <property type="match status" value="1"/>
</dbReference>
<keyword evidence="6" id="KW-0521">NADP</keyword>
<name>A0A1S1Z3J2_FLAPC</name>
<evidence type="ECO:0000256" key="3">
    <source>
        <dbReference type="ARBA" id="ARBA00007588"/>
    </source>
</evidence>
<dbReference type="Proteomes" id="UP000179797">
    <property type="component" value="Unassembled WGS sequence"/>
</dbReference>
<dbReference type="PROSITE" id="PS51257">
    <property type="entry name" value="PROKAR_LIPOPROTEIN"/>
    <property type="match status" value="1"/>
</dbReference>
<gene>
    <name evidence="8" type="ORF">NH26_16645</name>
</gene>
<evidence type="ECO:0000256" key="4">
    <source>
        <dbReference type="ARBA" id="ARBA00022630"/>
    </source>
</evidence>
<reference evidence="8 9" key="1">
    <citation type="journal article" date="2012" name="Int. J. Syst. Evol. Microbiol.">
        <title>Flammeovirga pacifica sp. nov., isolated from deep-sea sediment.</title>
        <authorList>
            <person name="Xu H."/>
            <person name="Fu Y."/>
            <person name="Yang N."/>
            <person name="Ding Z."/>
            <person name="Lai Q."/>
            <person name="Zeng R."/>
        </authorList>
    </citation>
    <scope>NUCLEOTIDE SEQUENCE [LARGE SCALE GENOMIC DNA]</scope>
    <source>
        <strain evidence="9">DSM 24597 / LMG 26175 / WPAGA1</strain>
    </source>
</reference>
<dbReference type="InterPro" id="IPR025700">
    <property type="entry name" value="Lys/Orn_oxygenase"/>
</dbReference>
<dbReference type="PANTHER" id="PTHR42802">
    <property type="entry name" value="MONOOXYGENASE"/>
    <property type="match status" value="1"/>
</dbReference>
<evidence type="ECO:0000313" key="9">
    <source>
        <dbReference type="Proteomes" id="UP000179797"/>
    </source>
</evidence>
<dbReference type="Gene3D" id="3.50.50.60">
    <property type="entry name" value="FAD/NAD(P)-binding domain"/>
    <property type="match status" value="1"/>
</dbReference>
<keyword evidence="7" id="KW-0560">Oxidoreductase</keyword>
<sequence>MSTQKIYDIIGVGIGPFNLGLACLTDPIEEIDALFLDKSDHFDWHPGMLLESTTLQIPFMADLVTLADPTSPFSFLNYIKKQGRMYSFYIKENFLVLRNEYNKYCQWVIEQLSTLQFSSEVVKIIFDEKAEVYHVTKRNTSTQETETLLTKKLVFGTGTSPYIPSSALPIKDKVVHTSSYIPSKEKLQQSSSITVLGSGQSAAEVFYDLLSEIDSFNYSLHWITRSSRFFPMEYGKLTLEMTSPEYVDYFFDLDKKKKTALQHDHKHLYKGINEDLINEIFDLMYAKKLQNGELNISLRTNSTLVNSTPFGDKVKLAFNQAEEDKFYQHETEFVLAATGYKAQTPSFIRGIEHLLKLDQQGQFNANRNYTIDHLGKSVFVQNAELNTHGFVTPDLGMGAYRNSYIIREITGKEYYPIEEKIAFQKFSVTPDEEIEHPNAILEEALTEV</sequence>
<organism evidence="8 9">
    <name type="scientific">Flammeovirga pacifica</name>
    <dbReference type="NCBI Taxonomy" id="915059"/>
    <lineage>
        <taxon>Bacteria</taxon>
        <taxon>Pseudomonadati</taxon>
        <taxon>Bacteroidota</taxon>
        <taxon>Cytophagia</taxon>
        <taxon>Cytophagales</taxon>
        <taxon>Flammeovirgaceae</taxon>
        <taxon>Flammeovirga</taxon>
    </lineage>
</organism>
<dbReference type="EMBL" id="JRYR02000001">
    <property type="protein sequence ID" value="OHX67848.1"/>
    <property type="molecule type" value="Genomic_DNA"/>
</dbReference>
<keyword evidence="5" id="KW-0274">FAD</keyword>
<dbReference type="GO" id="GO:0016491">
    <property type="term" value="F:oxidoreductase activity"/>
    <property type="evidence" value="ECO:0007669"/>
    <property type="project" value="UniProtKB-KW"/>
</dbReference>
<dbReference type="STRING" id="915059.NH26_16645"/>
<dbReference type="OrthoDB" id="7527071at2"/>
<evidence type="ECO:0000256" key="6">
    <source>
        <dbReference type="ARBA" id="ARBA00022857"/>
    </source>
</evidence>
<proteinExistence type="inferred from homology"/>
<evidence type="ECO:0000256" key="5">
    <source>
        <dbReference type="ARBA" id="ARBA00022827"/>
    </source>
</evidence>
<dbReference type="AlphaFoldDB" id="A0A1S1Z3J2"/>
<comment type="similarity">
    <text evidence="3">Belongs to the lysine N(6)-hydroxylase/L-ornithine N(5)-oxygenase family.</text>
</comment>
<dbReference type="SUPFAM" id="SSF51905">
    <property type="entry name" value="FAD/NAD(P)-binding domain"/>
    <property type="match status" value="1"/>
</dbReference>
<dbReference type="InterPro" id="IPR036188">
    <property type="entry name" value="FAD/NAD-bd_sf"/>
</dbReference>
<evidence type="ECO:0000256" key="2">
    <source>
        <dbReference type="ARBA" id="ARBA00004924"/>
    </source>
</evidence>
<evidence type="ECO:0000256" key="7">
    <source>
        <dbReference type="ARBA" id="ARBA00023002"/>
    </source>
</evidence>
<evidence type="ECO:0000313" key="8">
    <source>
        <dbReference type="EMBL" id="OHX67848.1"/>
    </source>
</evidence>